<dbReference type="EMBL" id="QPMT01000021">
    <property type="protein sequence ID" value="KAF4858432.1"/>
    <property type="molecule type" value="Genomic_DNA"/>
</dbReference>
<dbReference type="OrthoDB" id="10307597at2759"/>
<reference evidence="1" key="1">
    <citation type="submission" date="2019-06" db="EMBL/GenBank/DDBJ databases">
        <authorList>
            <person name="Gan P."/>
            <person name="Shirasu K."/>
        </authorList>
    </citation>
    <scope>NUCLEOTIDE SEQUENCE [LARGE SCALE GENOMIC DNA]</scope>
    <source>
        <strain evidence="1">CAD2</strain>
    </source>
</reference>
<dbReference type="Proteomes" id="UP000711996">
    <property type="component" value="Unassembled WGS sequence"/>
</dbReference>
<proteinExistence type="predicted"/>
<organism evidence="1 2">
    <name type="scientific">Colletotrichum siamense</name>
    <name type="common">Anthracnose fungus</name>
    <dbReference type="NCBI Taxonomy" id="690259"/>
    <lineage>
        <taxon>Eukaryota</taxon>
        <taxon>Fungi</taxon>
        <taxon>Dikarya</taxon>
        <taxon>Ascomycota</taxon>
        <taxon>Pezizomycotina</taxon>
        <taxon>Sordariomycetes</taxon>
        <taxon>Hypocreomycetidae</taxon>
        <taxon>Glomerellales</taxon>
        <taxon>Glomerellaceae</taxon>
        <taxon>Colletotrichum</taxon>
        <taxon>Colletotrichum gloeosporioides species complex</taxon>
    </lineage>
</organism>
<name>A0A9P5ERZ1_COLSI</name>
<protein>
    <submittedName>
        <fullName evidence="1">Uncharacterized protein</fullName>
    </submittedName>
</protein>
<evidence type="ECO:0000313" key="1">
    <source>
        <dbReference type="EMBL" id="KAF4858432.1"/>
    </source>
</evidence>
<sequence>MDVVSDIKSYRIKQGVLEAWLKATFPGVSVEVIPRDGEYSIVAPRAVTQKEVKPLKNLNVWPPPARR</sequence>
<keyword evidence="2" id="KW-1185">Reference proteome</keyword>
<gene>
    <name evidence="1" type="ORF">CGCSCA2_v007245</name>
</gene>
<accession>A0A9P5ERZ1</accession>
<comment type="caution">
    <text evidence="1">The sequence shown here is derived from an EMBL/GenBank/DDBJ whole genome shotgun (WGS) entry which is preliminary data.</text>
</comment>
<evidence type="ECO:0000313" key="2">
    <source>
        <dbReference type="Proteomes" id="UP000711996"/>
    </source>
</evidence>
<dbReference type="AlphaFoldDB" id="A0A9P5ERZ1"/>